<dbReference type="Pfam" id="PF01145">
    <property type="entry name" value="Band_7"/>
    <property type="match status" value="1"/>
</dbReference>
<proteinExistence type="inferred from homology"/>
<organism evidence="4 5">
    <name type="scientific">Pseudotenacibaculum haliotis</name>
    <dbReference type="NCBI Taxonomy" id="1862138"/>
    <lineage>
        <taxon>Bacteria</taxon>
        <taxon>Pseudomonadati</taxon>
        <taxon>Bacteroidota</taxon>
        <taxon>Flavobacteriia</taxon>
        <taxon>Flavobacteriales</taxon>
        <taxon>Flavobacteriaceae</taxon>
        <taxon>Pseudotenacibaculum</taxon>
    </lineage>
</organism>
<dbReference type="PANTHER" id="PTHR10264">
    <property type="entry name" value="BAND 7 PROTEIN-RELATED"/>
    <property type="match status" value="1"/>
</dbReference>
<comment type="caution">
    <text evidence="4">The sequence shown here is derived from an EMBL/GenBank/DDBJ whole genome shotgun (WGS) entry which is preliminary data.</text>
</comment>
<sequence length="366" mass="42420">MKQVRINAGYVGLVFKKGDYQKLILEGKHWLGFKQYVKVFDLTRMFTAPIALELLLKDEQLASMLEVVDVRDNEIVIVYENKNFKNVLNAGRYAYWKGLIERKFVKADVSKIEITEQIDKALYSKYELNQYVRTFEVVAYEKAVLLVDDVYSKTLSAGTYRYWRNNTSIKIAKVDLRQLQLEIAGQELLTKDKAAIRINFYTQYKVVNIEKALLENKDYEKQLYIAMQLVLRGYVGQYTLDELLERKENIATAVFEDVKKVAQKLGLQVLNCGIRDVILTGEMKEIMNQVLIAQKKAQANTITRREETASTRSLLNTAKLMEENEMLYKLKEMEYVEKIAEKVGEITVNGNGNVIKQLREIFAVKK</sequence>
<evidence type="ECO:0000259" key="3">
    <source>
        <dbReference type="SMART" id="SM00244"/>
    </source>
</evidence>
<comment type="similarity">
    <text evidence="2">Belongs to the band 7/mec-2 family.</text>
</comment>
<comment type="subcellular location">
    <subcellularLocation>
        <location evidence="1">Membrane</location>
        <topology evidence="1">Single-pass membrane protein</topology>
    </subcellularLocation>
</comment>
<feature type="domain" description="Band 7" evidence="3">
    <location>
        <begin position="132"/>
        <end position="291"/>
    </location>
</feature>
<evidence type="ECO:0000256" key="2">
    <source>
        <dbReference type="ARBA" id="ARBA00008164"/>
    </source>
</evidence>
<dbReference type="SUPFAM" id="SSF117892">
    <property type="entry name" value="Band 7/SPFH domain"/>
    <property type="match status" value="1"/>
</dbReference>
<dbReference type="InterPro" id="IPR001107">
    <property type="entry name" value="Band_7"/>
</dbReference>
<dbReference type="CDD" id="cd13438">
    <property type="entry name" value="SPFH_eoslipins_u2"/>
    <property type="match status" value="1"/>
</dbReference>
<accession>A0ABW5LRU0</accession>
<dbReference type="InterPro" id="IPR036013">
    <property type="entry name" value="Band_7/SPFH_dom_sf"/>
</dbReference>
<keyword evidence="5" id="KW-1185">Reference proteome</keyword>
<dbReference type="InterPro" id="IPR043202">
    <property type="entry name" value="Band-7_stomatin-like"/>
</dbReference>
<gene>
    <name evidence="4" type="ORF">ACFSRZ_09000</name>
</gene>
<reference evidence="5" key="1">
    <citation type="journal article" date="2019" name="Int. J. Syst. Evol. Microbiol.">
        <title>The Global Catalogue of Microorganisms (GCM) 10K type strain sequencing project: providing services to taxonomists for standard genome sequencing and annotation.</title>
        <authorList>
            <consortium name="The Broad Institute Genomics Platform"/>
            <consortium name="The Broad Institute Genome Sequencing Center for Infectious Disease"/>
            <person name="Wu L."/>
            <person name="Ma J."/>
        </authorList>
    </citation>
    <scope>NUCLEOTIDE SEQUENCE [LARGE SCALE GENOMIC DNA]</scope>
    <source>
        <strain evidence="5">KCTC 52127</strain>
    </source>
</reference>
<name>A0ABW5LRU0_9FLAO</name>
<protein>
    <submittedName>
        <fullName evidence="4">Slipin family protein</fullName>
    </submittedName>
</protein>
<dbReference type="Gene3D" id="3.30.479.30">
    <property type="entry name" value="Band 7 domain"/>
    <property type="match status" value="1"/>
</dbReference>
<dbReference type="Proteomes" id="UP001597508">
    <property type="component" value="Unassembled WGS sequence"/>
</dbReference>
<dbReference type="PANTHER" id="PTHR10264:SF83">
    <property type="entry name" value="BLL5629 PROTEIN"/>
    <property type="match status" value="1"/>
</dbReference>
<dbReference type="EMBL" id="JBHULH010000004">
    <property type="protein sequence ID" value="MFD2567507.1"/>
    <property type="molecule type" value="Genomic_DNA"/>
</dbReference>
<dbReference type="RefSeq" id="WP_379666217.1">
    <property type="nucleotide sequence ID" value="NZ_JBHULH010000004.1"/>
</dbReference>
<dbReference type="PRINTS" id="PR00721">
    <property type="entry name" value="STOMATIN"/>
</dbReference>
<dbReference type="InterPro" id="IPR001972">
    <property type="entry name" value="Stomatin_HflK_fam"/>
</dbReference>
<evidence type="ECO:0000256" key="1">
    <source>
        <dbReference type="ARBA" id="ARBA00004167"/>
    </source>
</evidence>
<evidence type="ECO:0000313" key="5">
    <source>
        <dbReference type="Proteomes" id="UP001597508"/>
    </source>
</evidence>
<evidence type="ECO:0000313" key="4">
    <source>
        <dbReference type="EMBL" id="MFD2567507.1"/>
    </source>
</evidence>
<dbReference type="SMART" id="SM00244">
    <property type="entry name" value="PHB"/>
    <property type="match status" value="1"/>
</dbReference>